<dbReference type="AlphaFoldDB" id="A0A9P5PWM7"/>
<comment type="caution">
    <text evidence="2">The sequence shown here is derived from an EMBL/GenBank/DDBJ whole genome shotgun (WGS) entry which is preliminary data.</text>
</comment>
<feature type="compositionally biased region" description="Low complexity" evidence="1">
    <location>
        <begin position="15"/>
        <end position="25"/>
    </location>
</feature>
<evidence type="ECO:0000313" key="2">
    <source>
        <dbReference type="EMBL" id="KAF9070618.1"/>
    </source>
</evidence>
<accession>A0A9P5PWM7</accession>
<feature type="compositionally biased region" description="Basic and acidic residues" evidence="1">
    <location>
        <begin position="214"/>
        <end position="226"/>
    </location>
</feature>
<proteinExistence type="predicted"/>
<sequence>MPTPPPSPPPEAAHAHINPHPAPAHIQDTRPDRPLPAWTPPILPPPVPVAVTSKPPPFRITVLRNFDSTAVPLTFPSVGDKARRALSNTISGLLRDKLVFPKNVPNHYANDEDKANSELPDSVIFVFEALKPDAPICGGYWACIGWRRESKSPRGIFASIYNIKPNGELERFRKDGETGHWDIGNDFHTDFWTSHRNDFEAGWQPLKEAIKLQDEKKTKAKDEAHRALKRKQHADREARKKAKLNPEASGGRIPE</sequence>
<reference evidence="2" key="1">
    <citation type="submission" date="2020-11" db="EMBL/GenBank/DDBJ databases">
        <authorList>
            <consortium name="DOE Joint Genome Institute"/>
            <person name="Ahrendt S."/>
            <person name="Riley R."/>
            <person name="Andreopoulos W."/>
            <person name="Labutti K."/>
            <person name="Pangilinan J."/>
            <person name="Ruiz-Duenas F.J."/>
            <person name="Barrasa J.M."/>
            <person name="Sanchez-Garcia M."/>
            <person name="Camarero S."/>
            <person name="Miyauchi S."/>
            <person name="Serrano A."/>
            <person name="Linde D."/>
            <person name="Babiker R."/>
            <person name="Drula E."/>
            <person name="Ayuso-Fernandez I."/>
            <person name="Pacheco R."/>
            <person name="Padilla G."/>
            <person name="Ferreira P."/>
            <person name="Barriuso J."/>
            <person name="Kellner H."/>
            <person name="Castanera R."/>
            <person name="Alfaro M."/>
            <person name="Ramirez L."/>
            <person name="Pisabarro A.G."/>
            <person name="Kuo A."/>
            <person name="Tritt A."/>
            <person name="Lipzen A."/>
            <person name="He G."/>
            <person name="Yan M."/>
            <person name="Ng V."/>
            <person name="Cullen D."/>
            <person name="Martin F."/>
            <person name="Rosso M.-N."/>
            <person name="Henrissat B."/>
            <person name="Hibbett D."/>
            <person name="Martinez A.T."/>
            <person name="Grigoriev I.V."/>
        </authorList>
    </citation>
    <scope>NUCLEOTIDE SEQUENCE</scope>
    <source>
        <strain evidence="2">AH 40177</strain>
    </source>
</reference>
<evidence type="ECO:0000256" key="1">
    <source>
        <dbReference type="SAM" id="MobiDB-lite"/>
    </source>
</evidence>
<feature type="region of interest" description="Disordered" evidence="1">
    <location>
        <begin position="1"/>
        <end position="36"/>
    </location>
</feature>
<organism evidence="2 3">
    <name type="scientific">Rhodocollybia butyracea</name>
    <dbReference type="NCBI Taxonomy" id="206335"/>
    <lineage>
        <taxon>Eukaryota</taxon>
        <taxon>Fungi</taxon>
        <taxon>Dikarya</taxon>
        <taxon>Basidiomycota</taxon>
        <taxon>Agaricomycotina</taxon>
        <taxon>Agaricomycetes</taxon>
        <taxon>Agaricomycetidae</taxon>
        <taxon>Agaricales</taxon>
        <taxon>Marasmiineae</taxon>
        <taxon>Omphalotaceae</taxon>
        <taxon>Rhodocollybia</taxon>
    </lineage>
</organism>
<gene>
    <name evidence="2" type="ORF">BDP27DRAFT_1446907</name>
</gene>
<dbReference type="Proteomes" id="UP000772434">
    <property type="component" value="Unassembled WGS sequence"/>
</dbReference>
<feature type="compositionally biased region" description="Basic residues" evidence="1">
    <location>
        <begin position="227"/>
        <end position="243"/>
    </location>
</feature>
<protein>
    <submittedName>
        <fullName evidence="2">Uncharacterized protein</fullName>
    </submittedName>
</protein>
<feature type="region of interest" description="Disordered" evidence="1">
    <location>
        <begin position="214"/>
        <end position="255"/>
    </location>
</feature>
<evidence type="ECO:0000313" key="3">
    <source>
        <dbReference type="Proteomes" id="UP000772434"/>
    </source>
</evidence>
<keyword evidence="3" id="KW-1185">Reference proteome</keyword>
<name>A0A9P5PWM7_9AGAR</name>
<feature type="compositionally biased region" description="Pro residues" evidence="1">
    <location>
        <begin position="1"/>
        <end position="11"/>
    </location>
</feature>
<dbReference type="EMBL" id="JADNRY010000039">
    <property type="protein sequence ID" value="KAF9070618.1"/>
    <property type="molecule type" value="Genomic_DNA"/>
</dbReference>